<comment type="caution">
    <text evidence="1">The sequence shown here is derived from an EMBL/GenBank/DDBJ whole genome shotgun (WGS) entry which is preliminary data.</text>
</comment>
<dbReference type="RefSeq" id="WP_377058697.1">
    <property type="nucleotide sequence ID" value="NZ_JBHLUU010000114.1"/>
</dbReference>
<protein>
    <submittedName>
        <fullName evidence="1">Uncharacterized protein</fullName>
    </submittedName>
</protein>
<dbReference type="EMBL" id="JBHLUU010000114">
    <property type="protein sequence ID" value="MFC0476955.1"/>
    <property type="molecule type" value="Genomic_DNA"/>
</dbReference>
<proteinExistence type="predicted"/>
<accession>A0ABV6KUF1</accession>
<dbReference type="Proteomes" id="UP001589738">
    <property type="component" value="Unassembled WGS sequence"/>
</dbReference>
<evidence type="ECO:0000313" key="2">
    <source>
        <dbReference type="Proteomes" id="UP001589738"/>
    </source>
</evidence>
<name>A0ABV6KUF1_9BACI</name>
<sequence length="284" mass="33380">MTITLTIDWLVYFYWLVENYIFVRVQELKVQQYYAYYERLAEWVEDCRQPVETFEHQPYLVETSISQEPVLAPVIPIKPVVVQPELDEKAEGLFAELQLELGMDSNLSVEVDYEPIAIYEMEEAPAEFDFDYDMVSLADYDQQDFIEEETFVTAYEEEFIDNQEDCIHMDDLMREEEVTSPIGYEAFASAKIVDCIEGPQQWVVSVIGMEEQYIHVSDGKRIWLNIGERASRIHKNDVLILDVIRNGKDIQVENLVRVETFATDEYMIPDEERFLFEDDVRIAI</sequence>
<keyword evidence="2" id="KW-1185">Reference proteome</keyword>
<organism evidence="1 2">
    <name type="scientific">Robertmurraya beringensis</name>
    <dbReference type="NCBI Taxonomy" id="641660"/>
    <lineage>
        <taxon>Bacteria</taxon>
        <taxon>Bacillati</taxon>
        <taxon>Bacillota</taxon>
        <taxon>Bacilli</taxon>
        <taxon>Bacillales</taxon>
        <taxon>Bacillaceae</taxon>
        <taxon>Robertmurraya</taxon>
    </lineage>
</organism>
<evidence type="ECO:0000313" key="1">
    <source>
        <dbReference type="EMBL" id="MFC0476955.1"/>
    </source>
</evidence>
<reference evidence="1 2" key="1">
    <citation type="submission" date="2024-09" db="EMBL/GenBank/DDBJ databases">
        <authorList>
            <person name="Sun Q."/>
            <person name="Mori K."/>
        </authorList>
    </citation>
    <scope>NUCLEOTIDE SEQUENCE [LARGE SCALE GENOMIC DNA]</scope>
    <source>
        <strain evidence="1 2">CGMCC 1.9126</strain>
    </source>
</reference>
<gene>
    <name evidence="1" type="ORF">ACFFHF_17260</name>
</gene>